<keyword evidence="4" id="KW-1185">Reference proteome</keyword>
<dbReference type="Proteomes" id="UP001148786">
    <property type="component" value="Unassembled WGS sequence"/>
</dbReference>
<dbReference type="EMBL" id="JANKHO010001784">
    <property type="protein sequence ID" value="KAJ3498677.1"/>
    <property type="molecule type" value="Genomic_DNA"/>
</dbReference>
<dbReference type="AlphaFoldDB" id="A0A9W8JS60"/>
<feature type="region of interest" description="Disordered" evidence="1">
    <location>
        <begin position="92"/>
        <end position="147"/>
    </location>
</feature>
<keyword evidence="2" id="KW-1133">Transmembrane helix</keyword>
<feature type="transmembrane region" description="Helical" evidence="2">
    <location>
        <begin position="58"/>
        <end position="82"/>
    </location>
</feature>
<sequence>MPSVTHAVSDFVTAVTGIFVSLFNSIFAVFHAIFALGVDVVSSVLTLIKQIIAAIMELFQGVLGFILANFVAIAVVGGAYYAPPSAPSPFLAFPTSPDRDRAASPAPRANVPRSNTLGSSTAASMSSISGYQGSVSESRKKQSKRDDVRIEYSYSLQSRSLL</sequence>
<dbReference type="OrthoDB" id="2561686at2759"/>
<evidence type="ECO:0000313" key="4">
    <source>
        <dbReference type="Proteomes" id="UP001148786"/>
    </source>
</evidence>
<evidence type="ECO:0000256" key="1">
    <source>
        <dbReference type="SAM" id="MobiDB-lite"/>
    </source>
</evidence>
<keyword evidence="2" id="KW-0472">Membrane</keyword>
<protein>
    <submittedName>
        <fullName evidence="3">Uncharacterized protein</fullName>
    </submittedName>
</protein>
<accession>A0A9W8JS60</accession>
<name>A0A9W8JS60_9AGAR</name>
<reference evidence="3" key="1">
    <citation type="submission" date="2022-07" db="EMBL/GenBank/DDBJ databases">
        <title>Genome Sequence of Agrocybe chaxingu.</title>
        <authorList>
            <person name="Buettner E."/>
        </authorList>
    </citation>
    <scope>NUCLEOTIDE SEQUENCE</scope>
    <source>
        <strain evidence="3">MP-N11</strain>
    </source>
</reference>
<evidence type="ECO:0000256" key="2">
    <source>
        <dbReference type="SAM" id="Phobius"/>
    </source>
</evidence>
<keyword evidence="2" id="KW-0812">Transmembrane</keyword>
<comment type="caution">
    <text evidence="3">The sequence shown here is derived from an EMBL/GenBank/DDBJ whole genome shotgun (WGS) entry which is preliminary data.</text>
</comment>
<organism evidence="3 4">
    <name type="scientific">Agrocybe chaxingu</name>
    <dbReference type="NCBI Taxonomy" id="84603"/>
    <lineage>
        <taxon>Eukaryota</taxon>
        <taxon>Fungi</taxon>
        <taxon>Dikarya</taxon>
        <taxon>Basidiomycota</taxon>
        <taxon>Agaricomycotina</taxon>
        <taxon>Agaricomycetes</taxon>
        <taxon>Agaricomycetidae</taxon>
        <taxon>Agaricales</taxon>
        <taxon>Agaricineae</taxon>
        <taxon>Strophariaceae</taxon>
        <taxon>Agrocybe</taxon>
    </lineage>
</organism>
<feature type="compositionally biased region" description="Basic and acidic residues" evidence="1">
    <location>
        <begin position="137"/>
        <end position="147"/>
    </location>
</feature>
<proteinExistence type="predicted"/>
<gene>
    <name evidence="3" type="ORF">NLJ89_g10186</name>
</gene>
<feature type="transmembrane region" description="Helical" evidence="2">
    <location>
        <begin position="12"/>
        <end position="38"/>
    </location>
</feature>
<evidence type="ECO:0000313" key="3">
    <source>
        <dbReference type="EMBL" id="KAJ3498677.1"/>
    </source>
</evidence>
<feature type="compositionally biased region" description="Low complexity" evidence="1">
    <location>
        <begin position="119"/>
        <end position="129"/>
    </location>
</feature>